<accession>A0ABZ3FLW6</accession>
<protein>
    <submittedName>
        <fullName evidence="3">Alpha/beta hydrolase</fullName>
    </submittedName>
</protein>
<keyword evidence="1 3" id="KW-0378">Hydrolase</keyword>
<dbReference type="Pfam" id="PF00561">
    <property type="entry name" value="Abhydrolase_1"/>
    <property type="match status" value="1"/>
</dbReference>
<sequence length="295" mass="31681">MDVTFESTSKSLELPDGTKIHYNEAGDGHPVILIHGSGPGATGWSNFNPNIGTLAEDFRVIAVDMPGWGESSPRPAAEYRHPEVLVQFMDALGIDKAALVGNSMGGVIALAVAANNPERVSHLITMGSGGAGTPIFSPGGGLSEGLKILYKGYADPTPETFEATVDIMTYDTPAEIAKPLAVQRSINAKKHQEHLDNWLNGSKGGPPLKYFPTEAQIASISAPSLLIHGRDDRVVPFENTLRLVTMIQNSRAYLFNRCGHWAQLEHAREFNGIVRHFILSNSEGQEEEALSGLGG</sequence>
<dbReference type="PRINTS" id="PR00412">
    <property type="entry name" value="EPOXHYDRLASE"/>
</dbReference>
<dbReference type="PANTHER" id="PTHR43798:SF31">
    <property type="entry name" value="AB HYDROLASE SUPERFAMILY PROTEIN YCLE"/>
    <property type="match status" value="1"/>
</dbReference>
<gene>
    <name evidence="3" type="ORF">AADG42_00145</name>
</gene>
<dbReference type="RefSeq" id="WP_425307212.1">
    <property type="nucleotide sequence ID" value="NZ_CP154795.1"/>
</dbReference>
<dbReference type="SUPFAM" id="SSF53474">
    <property type="entry name" value="alpha/beta-Hydrolases"/>
    <property type="match status" value="1"/>
</dbReference>
<name>A0ABZ3FLW6_9ACTN</name>
<proteinExistence type="predicted"/>
<dbReference type="InterPro" id="IPR000639">
    <property type="entry name" value="Epox_hydrolase-like"/>
</dbReference>
<evidence type="ECO:0000313" key="3">
    <source>
        <dbReference type="EMBL" id="XAN05779.1"/>
    </source>
</evidence>
<dbReference type="InterPro" id="IPR029058">
    <property type="entry name" value="AB_hydrolase_fold"/>
</dbReference>
<dbReference type="InterPro" id="IPR000073">
    <property type="entry name" value="AB_hydrolase_1"/>
</dbReference>
<dbReference type="EMBL" id="CP154795">
    <property type="protein sequence ID" value="XAN05779.1"/>
    <property type="molecule type" value="Genomic_DNA"/>
</dbReference>
<evidence type="ECO:0000313" key="4">
    <source>
        <dbReference type="Proteomes" id="UP001442841"/>
    </source>
</evidence>
<dbReference type="Proteomes" id="UP001442841">
    <property type="component" value="Chromosome"/>
</dbReference>
<feature type="domain" description="AB hydrolase-1" evidence="2">
    <location>
        <begin position="30"/>
        <end position="267"/>
    </location>
</feature>
<dbReference type="GO" id="GO:0016787">
    <property type="term" value="F:hydrolase activity"/>
    <property type="evidence" value="ECO:0007669"/>
    <property type="project" value="UniProtKB-KW"/>
</dbReference>
<evidence type="ECO:0000256" key="1">
    <source>
        <dbReference type="ARBA" id="ARBA00022801"/>
    </source>
</evidence>
<reference evidence="3 4" key="1">
    <citation type="submission" date="2024-04" db="EMBL/GenBank/DDBJ databases">
        <title>Isolation of an actinomycete strain from pig manure.</title>
        <authorList>
            <person name="Gong T."/>
            <person name="Yu Z."/>
            <person name="An M."/>
            <person name="Wei C."/>
            <person name="Yang W."/>
            <person name="Liu L."/>
        </authorList>
    </citation>
    <scope>NUCLEOTIDE SEQUENCE [LARGE SCALE GENOMIC DNA]</scope>
    <source>
        <strain evidence="3 4">ZF39</strain>
    </source>
</reference>
<evidence type="ECO:0000259" key="2">
    <source>
        <dbReference type="Pfam" id="PF00561"/>
    </source>
</evidence>
<dbReference type="Gene3D" id="3.40.50.1820">
    <property type="entry name" value="alpha/beta hydrolase"/>
    <property type="match status" value="1"/>
</dbReference>
<keyword evidence="4" id="KW-1185">Reference proteome</keyword>
<organism evidence="3 4">
    <name type="scientific">Ammonicoccus fulvus</name>
    <dbReference type="NCBI Taxonomy" id="3138240"/>
    <lineage>
        <taxon>Bacteria</taxon>
        <taxon>Bacillati</taxon>
        <taxon>Actinomycetota</taxon>
        <taxon>Actinomycetes</taxon>
        <taxon>Propionibacteriales</taxon>
        <taxon>Propionibacteriaceae</taxon>
        <taxon>Ammonicoccus</taxon>
    </lineage>
</organism>
<dbReference type="InterPro" id="IPR050266">
    <property type="entry name" value="AB_hydrolase_sf"/>
</dbReference>
<dbReference type="PANTHER" id="PTHR43798">
    <property type="entry name" value="MONOACYLGLYCEROL LIPASE"/>
    <property type="match status" value="1"/>
</dbReference>
<dbReference type="PRINTS" id="PR00111">
    <property type="entry name" value="ABHYDROLASE"/>
</dbReference>